<name>A0A3M7PDZ0_BRAPC</name>
<dbReference type="AlphaFoldDB" id="A0A3M7PDZ0"/>
<feature type="region of interest" description="Disordered" evidence="1">
    <location>
        <begin position="42"/>
        <end position="61"/>
    </location>
</feature>
<keyword evidence="3" id="KW-1185">Reference proteome</keyword>
<proteinExistence type="predicted"/>
<evidence type="ECO:0000313" key="3">
    <source>
        <dbReference type="Proteomes" id="UP000276133"/>
    </source>
</evidence>
<comment type="caution">
    <text evidence="2">The sequence shown here is derived from an EMBL/GenBank/DDBJ whole genome shotgun (WGS) entry which is preliminary data.</text>
</comment>
<accession>A0A3M7PDZ0</accession>
<reference evidence="2 3" key="1">
    <citation type="journal article" date="2018" name="Sci. Rep.">
        <title>Genomic signatures of local adaptation to the degree of environmental predictability in rotifers.</title>
        <authorList>
            <person name="Franch-Gras L."/>
            <person name="Hahn C."/>
            <person name="Garcia-Roger E.M."/>
            <person name="Carmona M.J."/>
            <person name="Serra M."/>
            <person name="Gomez A."/>
        </authorList>
    </citation>
    <scope>NUCLEOTIDE SEQUENCE [LARGE SCALE GENOMIC DNA]</scope>
    <source>
        <strain evidence="2">HYR1</strain>
    </source>
</reference>
<protein>
    <submittedName>
        <fullName evidence="2">Uncharacterized protein</fullName>
    </submittedName>
</protein>
<gene>
    <name evidence="2" type="ORF">BpHYR1_026572</name>
</gene>
<sequence>MKKNWSLCMGEEKKIKKFKEHFLFDNNKKIIFEFYKPGYPPKPTPGYPPKPTPGYPPKPAPGPINYNQSNSIYFDSKIYNI</sequence>
<evidence type="ECO:0000256" key="1">
    <source>
        <dbReference type="SAM" id="MobiDB-lite"/>
    </source>
</evidence>
<evidence type="ECO:0000313" key="2">
    <source>
        <dbReference type="EMBL" id="RMZ97346.1"/>
    </source>
</evidence>
<dbReference type="EMBL" id="REGN01011468">
    <property type="protein sequence ID" value="RMZ97346.1"/>
    <property type="molecule type" value="Genomic_DNA"/>
</dbReference>
<dbReference type="Proteomes" id="UP000276133">
    <property type="component" value="Unassembled WGS sequence"/>
</dbReference>
<organism evidence="2 3">
    <name type="scientific">Brachionus plicatilis</name>
    <name type="common">Marine rotifer</name>
    <name type="synonym">Brachionus muelleri</name>
    <dbReference type="NCBI Taxonomy" id="10195"/>
    <lineage>
        <taxon>Eukaryota</taxon>
        <taxon>Metazoa</taxon>
        <taxon>Spiralia</taxon>
        <taxon>Gnathifera</taxon>
        <taxon>Rotifera</taxon>
        <taxon>Eurotatoria</taxon>
        <taxon>Monogononta</taxon>
        <taxon>Pseudotrocha</taxon>
        <taxon>Ploima</taxon>
        <taxon>Brachionidae</taxon>
        <taxon>Brachionus</taxon>
    </lineage>
</organism>